<dbReference type="SUPFAM" id="SSF161098">
    <property type="entry name" value="MetI-like"/>
    <property type="match status" value="1"/>
</dbReference>
<protein>
    <submittedName>
        <fullName evidence="9">Sugar ABC transporter permease</fullName>
    </submittedName>
</protein>
<dbReference type="EMBL" id="VCIW01000007">
    <property type="protein sequence ID" value="TLS51874.1"/>
    <property type="molecule type" value="Genomic_DNA"/>
</dbReference>
<feature type="transmembrane region" description="Helical" evidence="7">
    <location>
        <begin position="133"/>
        <end position="152"/>
    </location>
</feature>
<feature type="transmembrane region" description="Helical" evidence="7">
    <location>
        <begin position="32"/>
        <end position="51"/>
    </location>
</feature>
<dbReference type="InterPro" id="IPR000515">
    <property type="entry name" value="MetI-like"/>
</dbReference>
<organism evidence="9 10">
    <name type="scientific">Paenibacillus antri</name>
    <dbReference type="NCBI Taxonomy" id="2582848"/>
    <lineage>
        <taxon>Bacteria</taxon>
        <taxon>Bacillati</taxon>
        <taxon>Bacillota</taxon>
        <taxon>Bacilli</taxon>
        <taxon>Bacillales</taxon>
        <taxon>Paenibacillaceae</taxon>
        <taxon>Paenibacillus</taxon>
    </lineage>
</organism>
<evidence type="ECO:0000259" key="8">
    <source>
        <dbReference type="PROSITE" id="PS50928"/>
    </source>
</evidence>
<dbReference type="Proteomes" id="UP000309676">
    <property type="component" value="Unassembled WGS sequence"/>
</dbReference>
<keyword evidence="6 7" id="KW-0472">Membrane</keyword>
<proteinExistence type="inferred from homology"/>
<evidence type="ECO:0000256" key="3">
    <source>
        <dbReference type="ARBA" id="ARBA00022475"/>
    </source>
</evidence>
<evidence type="ECO:0000256" key="7">
    <source>
        <dbReference type="RuleBase" id="RU363032"/>
    </source>
</evidence>
<dbReference type="GO" id="GO:0005886">
    <property type="term" value="C:plasma membrane"/>
    <property type="evidence" value="ECO:0007669"/>
    <property type="project" value="UniProtKB-SubCell"/>
</dbReference>
<evidence type="ECO:0000313" key="10">
    <source>
        <dbReference type="Proteomes" id="UP000309676"/>
    </source>
</evidence>
<dbReference type="OrthoDB" id="9785836at2"/>
<evidence type="ECO:0000256" key="5">
    <source>
        <dbReference type="ARBA" id="ARBA00022989"/>
    </source>
</evidence>
<dbReference type="Gene3D" id="1.10.3720.10">
    <property type="entry name" value="MetI-like"/>
    <property type="match status" value="1"/>
</dbReference>
<feature type="transmembrane region" description="Helical" evidence="7">
    <location>
        <begin position="290"/>
        <end position="313"/>
    </location>
</feature>
<dbReference type="InterPro" id="IPR050809">
    <property type="entry name" value="UgpAE/MalFG_permease"/>
</dbReference>
<keyword evidence="3" id="KW-1003">Cell membrane</keyword>
<dbReference type="InterPro" id="IPR035906">
    <property type="entry name" value="MetI-like_sf"/>
</dbReference>
<keyword evidence="2 7" id="KW-0813">Transport</keyword>
<dbReference type="PANTHER" id="PTHR43227">
    <property type="entry name" value="BLL4140 PROTEIN"/>
    <property type="match status" value="1"/>
</dbReference>
<dbReference type="RefSeq" id="WP_138194582.1">
    <property type="nucleotide sequence ID" value="NZ_VCIW01000007.1"/>
</dbReference>
<gene>
    <name evidence="9" type="ORF">FE782_13285</name>
</gene>
<keyword evidence="4 7" id="KW-0812">Transmembrane</keyword>
<keyword evidence="10" id="KW-1185">Reference proteome</keyword>
<keyword evidence="5 7" id="KW-1133">Transmembrane helix</keyword>
<reference evidence="9 10" key="1">
    <citation type="submission" date="2019-05" db="EMBL/GenBank/DDBJ databases">
        <authorList>
            <person name="Narsing Rao M.P."/>
            <person name="Li W.J."/>
        </authorList>
    </citation>
    <scope>NUCLEOTIDE SEQUENCE [LARGE SCALE GENOMIC DNA]</scope>
    <source>
        <strain evidence="9 10">SYSU_K30003</strain>
    </source>
</reference>
<feature type="transmembrane region" description="Helical" evidence="7">
    <location>
        <begin position="182"/>
        <end position="208"/>
    </location>
</feature>
<evidence type="ECO:0000256" key="6">
    <source>
        <dbReference type="ARBA" id="ARBA00023136"/>
    </source>
</evidence>
<evidence type="ECO:0000256" key="2">
    <source>
        <dbReference type="ARBA" id="ARBA00022448"/>
    </source>
</evidence>
<name>A0A5R9GF63_9BACL</name>
<dbReference type="GO" id="GO:0055085">
    <property type="term" value="P:transmembrane transport"/>
    <property type="evidence" value="ECO:0007669"/>
    <property type="project" value="InterPro"/>
</dbReference>
<evidence type="ECO:0000256" key="4">
    <source>
        <dbReference type="ARBA" id="ARBA00022692"/>
    </source>
</evidence>
<dbReference type="CDD" id="cd06261">
    <property type="entry name" value="TM_PBP2"/>
    <property type="match status" value="1"/>
</dbReference>
<comment type="caution">
    <text evidence="9">The sequence shown here is derived from an EMBL/GenBank/DDBJ whole genome shotgun (WGS) entry which is preliminary data.</text>
</comment>
<dbReference type="Pfam" id="PF00528">
    <property type="entry name" value="BPD_transp_1"/>
    <property type="match status" value="1"/>
</dbReference>
<comment type="similarity">
    <text evidence="7">Belongs to the binding-protein-dependent transport system permease family.</text>
</comment>
<dbReference type="PANTHER" id="PTHR43227:SF11">
    <property type="entry name" value="BLL4140 PROTEIN"/>
    <property type="match status" value="1"/>
</dbReference>
<comment type="subcellular location">
    <subcellularLocation>
        <location evidence="1 7">Cell membrane</location>
        <topology evidence="1 7">Multi-pass membrane protein</topology>
    </subcellularLocation>
</comment>
<feature type="domain" description="ABC transmembrane type-1" evidence="8">
    <location>
        <begin position="93"/>
        <end position="309"/>
    </location>
</feature>
<accession>A0A5R9GF63</accession>
<dbReference type="PROSITE" id="PS50928">
    <property type="entry name" value="ABC_TM1"/>
    <property type="match status" value="1"/>
</dbReference>
<feature type="transmembrane region" description="Helical" evidence="7">
    <location>
        <begin position="229"/>
        <end position="250"/>
    </location>
</feature>
<evidence type="ECO:0000256" key="1">
    <source>
        <dbReference type="ARBA" id="ARBA00004651"/>
    </source>
</evidence>
<sequence>MAQTAANRAEEALERNGGGFVRKEWRQFKKHYELTLIVLPAAIKIFIFSYLPMYGVVVAFKNYRYDLGIFGSEWVGLKNFEFFFVSEYAWRITRNTVLYELGYLALTTVCALALAVMMNEIGRTILKVYQTALFLPYFLSWAVVFYIVFAFLDINNGVLNRLIEQFGGTARHWYMEAEPWPYILNIVALWKRIGFSALVYYAGIMAINQEYYEAAKIDGATRLQMATRITIPMIMPLVAILIILAIGSLFSGDFGLHFFIPNNSGMTYPTTDIIDTYVYRALMGIGDPGMAAAVGLVQSLVGLALVVSANAVVRKINPDNSLW</sequence>
<dbReference type="AlphaFoldDB" id="A0A5R9GF63"/>
<evidence type="ECO:0000313" key="9">
    <source>
        <dbReference type="EMBL" id="TLS51874.1"/>
    </source>
</evidence>
<feature type="transmembrane region" description="Helical" evidence="7">
    <location>
        <begin position="101"/>
        <end position="121"/>
    </location>
</feature>